<organism evidence="2">
    <name type="scientific">uncultured Caudovirales phage</name>
    <dbReference type="NCBI Taxonomy" id="2100421"/>
    <lineage>
        <taxon>Viruses</taxon>
        <taxon>Duplodnaviria</taxon>
        <taxon>Heunggongvirae</taxon>
        <taxon>Uroviricota</taxon>
        <taxon>Caudoviricetes</taxon>
        <taxon>Peduoviridae</taxon>
        <taxon>Maltschvirus</taxon>
        <taxon>Maltschvirus maltsch</taxon>
    </lineage>
</organism>
<accession>A0A6J5T453</accession>
<proteinExistence type="predicted"/>
<evidence type="ECO:0000259" key="1">
    <source>
        <dbReference type="Pfam" id="PF07486"/>
    </source>
</evidence>
<sequence>MRALKFMLLCIVMAVTVNVQAETNKKNIISKTHTDIITKSNMKQISCVAETIYSEARGESLKGQLAVGHTIMNRIKKIFHKPACSVVQQQYTQKRIPREDKEEYHKLAKNLLFGRLPNPIGNKDSFDSFKYNYPKRPKHSVKIGNHYFYKALTTKKENA</sequence>
<name>A0A6J5T453_9CAUD</name>
<dbReference type="InterPro" id="IPR011105">
    <property type="entry name" value="Cell_wall_hydrolase_SleB"/>
</dbReference>
<protein>
    <submittedName>
        <fullName evidence="2">Cell wall hydrolase, SleB</fullName>
    </submittedName>
</protein>
<dbReference type="GO" id="GO:0016787">
    <property type="term" value="F:hydrolase activity"/>
    <property type="evidence" value="ECO:0007669"/>
    <property type="project" value="UniProtKB-KW"/>
</dbReference>
<gene>
    <name evidence="2" type="ORF">UFOVP1655_26</name>
</gene>
<dbReference type="EMBL" id="LR797523">
    <property type="protein sequence ID" value="CAB4222026.1"/>
    <property type="molecule type" value="Genomic_DNA"/>
</dbReference>
<dbReference type="Gene3D" id="1.10.10.2520">
    <property type="entry name" value="Cell wall hydrolase SleB, domain 1"/>
    <property type="match status" value="1"/>
</dbReference>
<evidence type="ECO:0000313" key="2">
    <source>
        <dbReference type="EMBL" id="CAB4222026.1"/>
    </source>
</evidence>
<dbReference type="Pfam" id="PF07486">
    <property type="entry name" value="Hydrolase_2"/>
    <property type="match status" value="1"/>
</dbReference>
<feature type="domain" description="Cell wall hydrolase SleB" evidence="1">
    <location>
        <begin position="58"/>
        <end position="149"/>
    </location>
</feature>
<reference evidence="2" key="1">
    <citation type="submission" date="2020-05" db="EMBL/GenBank/DDBJ databases">
        <authorList>
            <person name="Chiriac C."/>
            <person name="Salcher M."/>
            <person name="Ghai R."/>
            <person name="Kavagutti S V."/>
        </authorList>
    </citation>
    <scope>NUCLEOTIDE SEQUENCE</scope>
</reference>
<dbReference type="InterPro" id="IPR042047">
    <property type="entry name" value="SleB_dom1"/>
</dbReference>
<keyword evidence="2" id="KW-0378">Hydrolase</keyword>